<dbReference type="Gene3D" id="2.60.40.10">
    <property type="entry name" value="Immunoglobulins"/>
    <property type="match status" value="1"/>
</dbReference>
<dbReference type="OMA" id="CCRMEYQ"/>
<dbReference type="OrthoDB" id="434099at2759"/>
<dbReference type="PANTHER" id="PTHR46608:SF3">
    <property type="entry name" value="T-CELL IMMUNOGLOBULIN AND MUCIN DOMAIN-CONTAINING PROTEIN 4"/>
    <property type="match status" value="1"/>
</dbReference>
<evidence type="ECO:0000256" key="6">
    <source>
        <dbReference type="ARBA" id="ARBA00023157"/>
    </source>
</evidence>
<protein>
    <submittedName>
        <fullName evidence="14">Hepatitis A virus cellular receptor 2</fullName>
    </submittedName>
</protein>
<dbReference type="GO" id="GO:0001786">
    <property type="term" value="F:phosphatidylserine binding"/>
    <property type="evidence" value="ECO:0007669"/>
    <property type="project" value="TreeGrafter"/>
</dbReference>
<keyword evidence="8" id="KW-0393">Immunoglobulin domain</keyword>
<evidence type="ECO:0000313" key="14">
    <source>
        <dbReference type="RefSeq" id="XP_025022225.1"/>
    </source>
</evidence>
<dbReference type="AlphaFoldDB" id="A0A9F5IE29"/>
<comment type="similarity">
    <text evidence="9">Belongs to the immunoglobulin superfamily. TIM family.</text>
</comment>
<keyword evidence="4 10" id="KW-1133">Transmembrane helix</keyword>
<keyword evidence="7" id="KW-0325">Glycoprotein</keyword>
<dbReference type="GO" id="GO:0016020">
    <property type="term" value="C:membrane"/>
    <property type="evidence" value="ECO:0007669"/>
    <property type="project" value="UniProtKB-SubCell"/>
</dbReference>
<dbReference type="GO" id="GO:0060097">
    <property type="term" value="P:cytoskeletal rearrangement involved in phagocytosis, engulfment"/>
    <property type="evidence" value="ECO:0007669"/>
    <property type="project" value="TreeGrafter"/>
</dbReference>
<dbReference type="FunFam" id="2.60.40.10:FF:000774">
    <property type="entry name" value="Hepatitis A virus cellular receptor 1"/>
    <property type="match status" value="1"/>
</dbReference>
<feature type="chain" id="PRO_5039888655" evidence="11">
    <location>
        <begin position="23"/>
        <end position="249"/>
    </location>
</feature>
<evidence type="ECO:0000256" key="2">
    <source>
        <dbReference type="ARBA" id="ARBA00022692"/>
    </source>
</evidence>
<name>A0A9F5IE29_PYTBI</name>
<evidence type="ECO:0000256" key="4">
    <source>
        <dbReference type="ARBA" id="ARBA00022989"/>
    </source>
</evidence>
<dbReference type="RefSeq" id="XP_025022225.1">
    <property type="nucleotide sequence ID" value="XM_025166457.1"/>
</dbReference>
<accession>A0A9F5IE29</accession>
<evidence type="ECO:0000256" key="10">
    <source>
        <dbReference type="SAM" id="Phobius"/>
    </source>
</evidence>
<evidence type="ECO:0000259" key="12">
    <source>
        <dbReference type="PROSITE" id="PS50835"/>
    </source>
</evidence>
<dbReference type="Proteomes" id="UP000695026">
    <property type="component" value="Unplaced"/>
</dbReference>
<keyword evidence="13" id="KW-1185">Reference proteome</keyword>
<evidence type="ECO:0000256" key="9">
    <source>
        <dbReference type="ARBA" id="ARBA00038203"/>
    </source>
</evidence>
<evidence type="ECO:0000256" key="5">
    <source>
        <dbReference type="ARBA" id="ARBA00023136"/>
    </source>
</evidence>
<dbReference type="PANTHER" id="PTHR46608">
    <property type="entry name" value="T-CELL IMMUNOGLOBULIN AND MUCIN DOMAIN-CONTAINING PROTEIN 4"/>
    <property type="match status" value="1"/>
</dbReference>
<dbReference type="Pfam" id="PF07686">
    <property type="entry name" value="V-set"/>
    <property type="match status" value="1"/>
</dbReference>
<feature type="signal peptide" evidence="11">
    <location>
        <begin position="1"/>
        <end position="22"/>
    </location>
</feature>
<reference evidence="14" key="1">
    <citation type="submission" date="2025-08" db="UniProtKB">
        <authorList>
            <consortium name="RefSeq"/>
        </authorList>
    </citation>
    <scope>IDENTIFICATION</scope>
    <source>
        <tissue evidence="14">Liver</tissue>
    </source>
</reference>
<dbReference type="GeneID" id="112540608"/>
<evidence type="ECO:0000256" key="7">
    <source>
        <dbReference type="ARBA" id="ARBA00023180"/>
    </source>
</evidence>
<evidence type="ECO:0000313" key="13">
    <source>
        <dbReference type="Proteomes" id="UP000695026"/>
    </source>
</evidence>
<feature type="domain" description="Ig-like" evidence="12">
    <location>
        <begin position="32"/>
        <end position="114"/>
    </location>
</feature>
<keyword evidence="3 11" id="KW-0732">Signal</keyword>
<gene>
    <name evidence="14" type="primary">HAVCR2</name>
</gene>
<evidence type="ECO:0000256" key="3">
    <source>
        <dbReference type="ARBA" id="ARBA00022729"/>
    </source>
</evidence>
<evidence type="ECO:0000256" key="8">
    <source>
        <dbReference type="ARBA" id="ARBA00023319"/>
    </source>
</evidence>
<feature type="transmembrane region" description="Helical" evidence="10">
    <location>
        <begin position="182"/>
        <end position="204"/>
    </location>
</feature>
<dbReference type="InterPro" id="IPR013106">
    <property type="entry name" value="Ig_V-set"/>
</dbReference>
<sequence>MFSCLLLKQILFMILTGSFTSCAETVIQGKVGENITLPCHYSVEQKGLIYTCWGKSCPPIGRCSNEIISINEKLEIDRQSQKYHLMGNVDQGDVSLTIASITKNDVGPYCCRVEIPGWFNDEKKHFKLLIKEALLHTTPIYFSTSNFVSEPRWAFTTESPLDNISLHMPVMAKEPRKNERSWIALYIGIGTGAVLLIIIILLIVKWYLHKKQKIINSTSQVAFSNSTAGGIQHVLRAGVQAPENIYDCS</sequence>
<evidence type="ECO:0000256" key="1">
    <source>
        <dbReference type="ARBA" id="ARBA00004479"/>
    </source>
</evidence>
<proteinExistence type="inferred from homology"/>
<evidence type="ECO:0000256" key="11">
    <source>
        <dbReference type="SAM" id="SignalP"/>
    </source>
</evidence>
<keyword evidence="5 10" id="KW-0472">Membrane</keyword>
<dbReference type="SUPFAM" id="SSF48726">
    <property type="entry name" value="Immunoglobulin"/>
    <property type="match status" value="1"/>
</dbReference>
<dbReference type="PROSITE" id="PS50835">
    <property type="entry name" value="IG_LIKE"/>
    <property type="match status" value="1"/>
</dbReference>
<comment type="subcellular location">
    <subcellularLocation>
        <location evidence="1">Membrane</location>
        <topology evidence="1">Single-pass type I membrane protein</topology>
    </subcellularLocation>
</comment>
<keyword evidence="2 10" id="KW-0812">Transmembrane</keyword>
<dbReference type="InterPro" id="IPR003599">
    <property type="entry name" value="Ig_sub"/>
</dbReference>
<dbReference type="CTD" id="84868"/>
<dbReference type="KEGG" id="pbi:112540608"/>
<dbReference type="InterPro" id="IPR007110">
    <property type="entry name" value="Ig-like_dom"/>
</dbReference>
<organism evidence="13 14">
    <name type="scientific">Python bivittatus</name>
    <name type="common">Burmese python</name>
    <name type="synonym">Python molurus bivittatus</name>
    <dbReference type="NCBI Taxonomy" id="176946"/>
    <lineage>
        <taxon>Eukaryota</taxon>
        <taxon>Metazoa</taxon>
        <taxon>Chordata</taxon>
        <taxon>Craniata</taxon>
        <taxon>Vertebrata</taxon>
        <taxon>Euteleostomi</taxon>
        <taxon>Lepidosauria</taxon>
        <taxon>Squamata</taxon>
        <taxon>Bifurcata</taxon>
        <taxon>Unidentata</taxon>
        <taxon>Episquamata</taxon>
        <taxon>Toxicofera</taxon>
        <taxon>Serpentes</taxon>
        <taxon>Henophidia</taxon>
        <taxon>Pythonidae</taxon>
        <taxon>Python</taxon>
    </lineage>
</organism>
<dbReference type="GO" id="GO:0043277">
    <property type="term" value="P:apoptotic cell clearance"/>
    <property type="evidence" value="ECO:0007669"/>
    <property type="project" value="TreeGrafter"/>
</dbReference>
<dbReference type="SMART" id="SM00409">
    <property type="entry name" value="IG"/>
    <property type="match status" value="1"/>
</dbReference>
<dbReference type="InterPro" id="IPR013783">
    <property type="entry name" value="Ig-like_fold"/>
</dbReference>
<dbReference type="InterPro" id="IPR036179">
    <property type="entry name" value="Ig-like_dom_sf"/>
</dbReference>
<keyword evidence="6" id="KW-1015">Disulfide bond</keyword>
<keyword evidence="14" id="KW-0675">Receptor</keyword>